<evidence type="ECO:0000313" key="2">
    <source>
        <dbReference type="EMBL" id="KAK7464046.1"/>
    </source>
</evidence>
<accession>A0ABD0J7D5</accession>
<gene>
    <name evidence="2" type="ORF">BaRGS_00037970</name>
</gene>
<proteinExistence type="predicted"/>
<evidence type="ECO:0000256" key="1">
    <source>
        <dbReference type="SAM" id="MobiDB-lite"/>
    </source>
</evidence>
<protein>
    <submittedName>
        <fullName evidence="2">Uncharacterized protein</fullName>
    </submittedName>
</protein>
<keyword evidence="3" id="KW-1185">Reference proteome</keyword>
<reference evidence="2 3" key="1">
    <citation type="journal article" date="2023" name="Sci. Data">
        <title>Genome assembly of the Korean intertidal mud-creeper Batillaria attramentaria.</title>
        <authorList>
            <person name="Patra A.K."/>
            <person name="Ho P.T."/>
            <person name="Jun S."/>
            <person name="Lee S.J."/>
            <person name="Kim Y."/>
            <person name="Won Y.J."/>
        </authorList>
    </citation>
    <scope>NUCLEOTIDE SEQUENCE [LARGE SCALE GENOMIC DNA]</scope>
    <source>
        <strain evidence="2">Wonlab-2016</strain>
    </source>
</reference>
<dbReference type="AlphaFoldDB" id="A0ABD0J7D5"/>
<feature type="compositionally biased region" description="Polar residues" evidence="1">
    <location>
        <begin position="39"/>
        <end position="48"/>
    </location>
</feature>
<name>A0ABD0J7D5_9CAEN</name>
<sequence length="77" mass="8684">MMTYCQIWDLPGFTPDTSRAARGGRKRGTGSKRILTRNPAMSTTSNVHSDGDRFEELTIDEDVVFVECPLCLQMFPK</sequence>
<dbReference type="EMBL" id="JACVVK020000591">
    <property type="protein sequence ID" value="KAK7464046.1"/>
    <property type="molecule type" value="Genomic_DNA"/>
</dbReference>
<comment type="caution">
    <text evidence="2">The sequence shown here is derived from an EMBL/GenBank/DDBJ whole genome shotgun (WGS) entry which is preliminary data.</text>
</comment>
<evidence type="ECO:0000313" key="3">
    <source>
        <dbReference type="Proteomes" id="UP001519460"/>
    </source>
</evidence>
<organism evidence="2 3">
    <name type="scientific">Batillaria attramentaria</name>
    <dbReference type="NCBI Taxonomy" id="370345"/>
    <lineage>
        <taxon>Eukaryota</taxon>
        <taxon>Metazoa</taxon>
        <taxon>Spiralia</taxon>
        <taxon>Lophotrochozoa</taxon>
        <taxon>Mollusca</taxon>
        <taxon>Gastropoda</taxon>
        <taxon>Caenogastropoda</taxon>
        <taxon>Sorbeoconcha</taxon>
        <taxon>Cerithioidea</taxon>
        <taxon>Batillariidae</taxon>
        <taxon>Batillaria</taxon>
    </lineage>
</organism>
<feature type="region of interest" description="Disordered" evidence="1">
    <location>
        <begin position="16"/>
        <end position="49"/>
    </location>
</feature>
<dbReference type="Proteomes" id="UP001519460">
    <property type="component" value="Unassembled WGS sequence"/>
</dbReference>